<accession>A0A3N4KSZ6</accession>
<organism evidence="2 3">
    <name type="scientific">Morchella conica CCBAS932</name>
    <dbReference type="NCBI Taxonomy" id="1392247"/>
    <lineage>
        <taxon>Eukaryota</taxon>
        <taxon>Fungi</taxon>
        <taxon>Dikarya</taxon>
        <taxon>Ascomycota</taxon>
        <taxon>Pezizomycotina</taxon>
        <taxon>Pezizomycetes</taxon>
        <taxon>Pezizales</taxon>
        <taxon>Morchellaceae</taxon>
        <taxon>Morchella</taxon>
    </lineage>
</organism>
<evidence type="ECO:0000313" key="3">
    <source>
        <dbReference type="Proteomes" id="UP000277580"/>
    </source>
</evidence>
<evidence type="ECO:0000313" key="2">
    <source>
        <dbReference type="EMBL" id="RPB13617.1"/>
    </source>
</evidence>
<keyword evidence="3" id="KW-1185">Reference proteome</keyword>
<proteinExistence type="predicted"/>
<keyword evidence="1" id="KW-0472">Membrane</keyword>
<keyword evidence="1" id="KW-0812">Transmembrane</keyword>
<keyword evidence="1" id="KW-1133">Transmembrane helix</keyword>
<dbReference type="InParanoid" id="A0A3N4KSZ6"/>
<gene>
    <name evidence="2" type="ORF">P167DRAFT_105642</name>
</gene>
<dbReference type="EMBL" id="ML119122">
    <property type="protein sequence ID" value="RPB13617.1"/>
    <property type="molecule type" value="Genomic_DNA"/>
</dbReference>
<name>A0A3N4KSZ6_9PEZI</name>
<sequence length="84" mass="9136">MLSTETTMLALIYIPIIISISSLSPCLVSTLLFHPGDICSCTARKLYGENHLALLGCICVPHIKLFSPSPAHAQRLLSLVVFKL</sequence>
<feature type="transmembrane region" description="Helical" evidence="1">
    <location>
        <begin position="12"/>
        <end position="33"/>
    </location>
</feature>
<dbReference type="Proteomes" id="UP000277580">
    <property type="component" value="Unassembled WGS sequence"/>
</dbReference>
<evidence type="ECO:0000256" key="1">
    <source>
        <dbReference type="SAM" id="Phobius"/>
    </source>
</evidence>
<protein>
    <submittedName>
        <fullName evidence="2">Uncharacterized protein</fullName>
    </submittedName>
</protein>
<dbReference type="AlphaFoldDB" id="A0A3N4KSZ6"/>
<reference evidence="2 3" key="1">
    <citation type="journal article" date="2018" name="Nat. Ecol. Evol.">
        <title>Pezizomycetes genomes reveal the molecular basis of ectomycorrhizal truffle lifestyle.</title>
        <authorList>
            <person name="Murat C."/>
            <person name="Payen T."/>
            <person name="Noel B."/>
            <person name="Kuo A."/>
            <person name="Morin E."/>
            <person name="Chen J."/>
            <person name="Kohler A."/>
            <person name="Krizsan K."/>
            <person name="Balestrini R."/>
            <person name="Da Silva C."/>
            <person name="Montanini B."/>
            <person name="Hainaut M."/>
            <person name="Levati E."/>
            <person name="Barry K.W."/>
            <person name="Belfiori B."/>
            <person name="Cichocki N."/>
            <person name="Clum A."/>
            <person name="Dockter R.B."/>
            <person name="Fauchery L."/>
            <person name="Guy J."/>
            <person name="Iotti M."/>
            <person name="Le Tacon F."/>
            <person name="Lindquist E.A."/>
            <person name="Lipzen A."/>
            <person name="Malagnac F."/>
            <person name="Mello A."/>
            <person name="Molinier V."/>
            <person name="Miyauchi S."/>
            <person name="Poulain J."/>
            <person name="Riccioni C."/>
            <person name="Rubini A."/>
            <person name="Sitrit Y."/>
            <person name="Splivallo R."/>
            <person name="Traeger S."/>
            <person name="Wang M."/>
            <person name="Zifcakova L."/>
            <person name="Wipf D."/>
            <person name="Zambonelli A."/>
            <person name="Paolocci F."/>
            <person name="Nowrousian M."/>
            <person name="Ottonello S."/>
            <person name="Baldrian P."/>
            <person name="Spatafora J.W."/>
            <person name="Henrissat B."/>
            <person name="Nagy L.G."/>
            <person name="Aury J.M."/>
            <person name="Wincker P."/>
            <person name="Grigoriev I.V."/>
            <person name="Bonfante P."/>
            <person name="Martin F.M."/>
        </authorList>
    </citation>
    <scope>NUCLEOTIDE SEQUENCE [LARGE SCALE GENOMIC DNA]</scope>
    <source>
        <strain evidence="2 3">CCBAS932</strain>
    </source>
</reference>